<protein>
    <submittedName>
        <fullName evidence="2">Amino acid ABC transporter substrate-binding protein, PAAT family</fullName>
    </submittedName>
</protein>
<dbReference type="STRING" id="637679.GCA_001550055_01937"/>
<dbReference type="EMBL" id="FNAK01000004">
    <property type="protein sequence ID" value="SDE05131.1"/>
    <property type="molecule type" value="Genomic_DNA"/>
</dbReference>
<dbReference type="AlphaFoldDB" id="A0A1G6ZRJ0"/>
<organism evidence="2 3">
    <name type="scientific">Kordiimonas lacus</name>
    <dbReference type="NCBI Taxonomy" id="637679"/>
    <lineage>
        <taxon>Bacteria</taxon>
        <taxon>Pseudomonadati</taxon>
        <taxon>Pseudomonadota</taxon>
        <taxon>Alphaproteobacteria</taxon>
        <taxon>Kordiimonadales</taxon>
        <taxon>Kordiimonadaceae</taxon>
        <taxon>Kordiimonas</taxon>
    </lineage>
</organism>
<gene>
    <name evidence="2" type="ORF">SAMN04488071_1919</name>
</gene>
<dbReference type="SUPFAM" id="SSF53850">
    <property type="entry name" value="Periplasmic binding protein-like II"/>
    <property type="match status" value="1"/>
</dbReference>
<dbReference type="Gene3D" id="3.40.190.10">
    <property type="entry name" value="Periplasmic binding protein-like II"/>
    <property type="match status" value="2"/>
</dbReference>
<accession>A0A1G6ZRJ0</accession>
<keyword evidence="3" id="KW-1185">Reference proteome</keyword>
<sequence>MKGAIAITAGIMLVTMTCAAFCDDEPVRAGRTNTSGLAPVWEAIVAEAGIDVVYVNLPPKRKRRSFVEGYLTLDCCHPKIYRDTPEEQMTHLFSDPIYYARAHYVFRKGEVVPIEKGEDLRPFRVAGIRGFDYRWQDYFGVRLDGRDHTDVLNLVVKNRADIGIITGLQFRIEQATNPQPLELGGVSAEGALLASVHVSRPDLLPRLNAAIAAMKADGRLNMLLLLKERGE</sequence>
<evidence type="ECO:0000313" key="3">
    <source>
        <dbReference type="Proteomes" id="UP000183685"/>
    </source>
</evidence>
<dbReference type="Proteomes" id="UP000183685">
    <property type="component" value="Unassembled WGS sequence"/>
</dbReference>
<name>A0A1G6ZRJ0_9PROT</name>
<evidence type="ECO:0000256" key="1">
    <source>
        <dbReference type="SAM" id="SignalP"/>
    </source>
</evidence>
<reference evidence="2 3" key="1">
    <citation type="submission" date="2016-10" db="EMBL/GenBank/DDBJ databases">
        <authorList>
            <person name="de Groot N.N."/>
        </authorList>
    </citation>
    <scope>NUCLEOTIDE SEQUENCE [LARGE SCALE GENOMIC DNA]</scope>
    <source>
        <strain evidence="2 3">CGMCC 1.9109</strain>
    </source>
</reference>
<feature type="signal peptide" evidence="1">
    <location>
        <begin position="1"/>
        <end position="19"/>
    </location>
</feature>
<keyword evidence="1" id="KW-0732">Signal</keyword>
<evidence type="ECO:0000313" key="2">
    <source>
        <dbReference type="EMBL" id="SDE05131.1"/>
    </source>
</evidence>
<proteinExistence type="predicted"/>
<feature type="chain" id="PRO_5010277837" evidence="1">
    <location>
        <begin position="20"/>
        <end position="231"/>
    </location>
</feature>